<dbReference type="GO" id="GO:1904659">
    <property type="term" value="P:D-glucose transmembrane transport"/>
    <property type="evidence" value="ECO:0007669"/>
    <property type="project" value="InterPro"/>
</dbReference>
<feature type="transmembrane region" description="Helical" evidence="8">
    <location>
        <begin position="394"/>
        <end position="413"/>
    </location>
</feature>
<keyword evidence="7 8" id="KW-0472">Membrane</keyword>
<organism evidence="10">
    <name type="scientific">Lysobacter firmicutimachus</name>
    <dbReference type="NCBI Taxonomy" id="1792846"/>
    <lineage>
        <taxon>Bacteria</taxon>
        <taxon>Pseudomonadati</taxon>
        <taxon>Pseudomonadota</taxon>
        <taxon>Gammaproteobacteria</taxon>
        <taxon>Lysobacterales</taxon>
        <taxon>Lysobacteraceae</taxon>
        <taxon>Lysobacter</taxon>
    </lineage>
</organism>
<comment type="similarity">
    <text evidence="3">Belongs to the major facilitator superfamily. FHS transporter (TC 2.A.1.7) family.</text>
</comment>
<feature type="transmembrane region" description="Helical" evidence="8">
    <location>
        <begin position="199"/>
        <end position="218"/>
    </location>
</feature>
<reference evidence="9 11" key="1">
    <citation type="submission" date="2024-02" db="EMBL/GenBank/DDBJ databases">
        <title>Lysobacter Genome Sequencing and Mining.</title>
        <authorList>
            <person name="Bierman J."/>
            <person name="Walker M.C."/>
        </authorList>
    </citation>
    <scope>NUCLEOTIDE SEQUENCE [LARGE SCALE GENOMIC DNA]</scope>
    <source>
        <strain evidence="9 11">PB6250</strain>
    </source>
</reference>
<feature type="transmembrane region" description="Helical" evidence="8">
    <location>
        <begin position="335"/>
        <end position="357"/>
    </location>
</feature>
<evidence type="ECO:0000256" key="7">
    <source>
        <dbReference type="ARBA" id="ARBA00023136"/>
    </source>
</evidence>
<proteinExistence type="inferred from homology"/>
<name>A0AAU8MY92_9GAMM</name>
<evidence type="ECO:0000256" key="3">
    <source>
        <dbReference type="ARBA" id="ARBA00009120"/>
    </source>
</evidence>
<feature type="transmembrane region" description="Helical" evidence="8">
    <location>
        <begin position="311"/>
        <end position="329"/>
    </location>
</feature>
<dbReference type="EMBL" id="CP159925">
    <property type="protein sequence ID" value="XCO76175.1"/>
    <property type="molecule type" value="Genomic_DNA"/>
</dbReference>
<evidence type="ECO:0000313" key="10">
    <source>
        <dbReference type="EMBL" id="XCO76175.1"/>
    </source>
</evidence>
<feature type="transmembrane region" description="Helical" evidence="8">
    <location>
        <begin position="52"/>
        <end position="73"/>
    </location>
</feature>
<dbReference type="RefSeq" id="WP_336132820.1">
    <property type="nucleotide sequence ID" value="NZ_CP159925.1"/>
</dbReference>
<dbReference type="GO" id="GO:0005886">
    <property type="term" value="C:plasma membrane"/>
    <property type="evidence" value="ECO:0007669"/>
    <property type="project" value="UniProtKB-SubCell"/>
</dbReference>
<feature type="transmembrane region" description="Helical" evidence="8">
    <location>
        <begin position="80"/>
        <end position="97"/>
    </location>
</feature>
<protein>
    <submittedName>
        <fullName evidence="10">Sugar MFS transporter</fullName>
    </submittedName>
</protein>
<dbReference type="PANTHER" id="PTHR43702">
    <property type="entry name" value="L-FUCOSE-PROTON SYMPORTER"/>
    <property type="match status" value="1"/>
</dbReference>
<dbReference type="GO" id="GO:0055056">
    <property type="term" value="F:D-glucose transmembrane transporter activity"/>
    <property type="evidence" value="ECO:0007669"/>
    <property type="project" value="InterPro"/>
</dbReference>
<dbReference type="InterPro" id="IPR005964">
    <property type="entry name" value="Glc/Gal_transptr_bac"/>
</dbReference>
<dbReference type="InterPro" id="IPR050375">
    <property type="entry name" value="MFS_TsgA-like"/>
</dbReference>
<feature type="transmembrane region" description="Helical" evidence="8">
    <location>
        <begin position="282"/>
        <end position="302"/>
    </location>
</feature>
<dbReference type="EMBL" id="JBANDL010000002">
    <property type="protein sequence ID" value="MEI2457197.1"/>
    <property type="molecule type" value="Genomic_DNA"/>
</dbReference>
<evidence type="ECO:0000256" key="1">
    <source>
        <dbReference type="ARBA" id="ARBA00003321"/>
    </source>
</evidence>
<reference evidence="10" key="2">
    <citation type="submission" date="2024-06" db="EMBL/GenBank/DDBJ databases">
        <authorList>
            <person name="Li S."/>
        </authorList>
    </citation>
    <scope>NUCLEOTIDE SEQUENCE</scope>
    <source>
        <strain evidence="10">SR10</strain>
    </source>
</reference>
<dbReference type="GO" id="GO:0005354">
    <property type="term" value="F:galactose transmembrane transporter activity"/>
    <property type="evidence" value="ECO:0007669"/>
    <property type="project" value="InterPro"/>
</dbReference>
<feature type="transmembrane region" description="Helical" evidence="8">
    <location>
        <begin position="12"/>
        <end position="32"/>
    </location>
</feature>
<sequence length="436" mass="45781">MSVSNASAQPRYLGSIAIIGALFFVFGFVTWLNGPLITFAQLAFDLDEVGAFLVPMAFYLSYFFLALPSSAILRRTGMKRGMALGLLVMAIGAAVFGEFTTQRWYPGALGGLFVIGAGLAVLQTAVNPYISILGPIEGAAQRIAVMGICNKIAGILAPLVLGALVLHGMGDLAAQVAAADPATKAQLLDTFAASIHGPYLLMAGLLALLAVGVLFSPLPELRAEEVNSGPVDGGGRQSLLQYPHLWLGALCIFVYVGVEVMAGDAIGTYGQSFGLPLDKTKFFTSLTLGGMLVGYVVGLIVIPRFITQERYLSVSAVLGVLLTVGAFATRGYVSVGFVAALGFANAMMWPAIFPLGIRALGRHTEVGSAIMIMGIAGGAVIPQLYAVLKQHLDFQLVFLLLMVPCYLYILYFAQAGHRVGLRQRAAAASAAVAAPN</sequence>
<dbReference type="Pfam" id="PF07690">
    <property type="entry name" value="MFS_1"/>
    <property type="match status" value="1"/>
</dbReference>
<feature type="transmembrane region" description="Helical" evidence="8">
    <location>
        <begin position="103"/>
        <end position="122"/>
    </location>
</feature>
<evidence type="ECO:0000256" key="6">
    <source>
        <dbReference type="ARBA" id="ARBA00022989"/>
    </source>
</evidence>
<dbReference type="NCBIfam" id="TIGR01272">
    <property type="entry name" value="gluP"/>
    <property type="match status" value="1"/>
</dbReference>
<evidence type="ECO:0000256" key="4">
    <source>
        <dbReference type="ARBA" id="ARBA00022475"/>
    </source>
</evidence>
<dbReference type="SUPFAM" id="SSF103473">
    <property type="entry name" value="MFS general substrate transporter"/>
    <property type="match status" value="1"/>
</dbReference>
<feature type="transmembrane region" description="Helical" evidence="8">
    <location>
        <begin position="369"/>
        <end position="388"/>
    </location>
</feature>
<keyword evidence="11" id="KW-1185">Reference proteome</keyword>
<feature type="transmembrane region" description="Helical" evidence="8">
    <location>
        <begin position="143"/>
        <end position="166"/>
    </location>
</feature>
<evidence type="ECO:0000256" key="2">
    <source>
        <dbReference type="ARBA" id="ARBA00004429"/>
    </source>
</evidence>
<evidence type="ECO:0000313" key="11">
    <source>
        <dbReference type="Proteomes" id="UP001387215"/>
    </source>
</evidence>
<comment type="subcellular location">
    <subcellularLocation>
        <location evidence="2">Cell inner membrane</location>
        <topology evidence="2">Multi-pass membrane protein</topology>
    </subcellularLocation>
</comment>
<dbReference type="AlphaFoldDB" id="A0AAU8MY92"/>
<dbReference type="InterPro" id="IPR011701">
    <property type="entry name" value="MFS"/>
</dbReference>
<dbReference type="InterPro" id="IPR036259">
    <property type="entry name" value="MFS_trans_sf"/>
</dbReference>
<evidence type="ECO:0000256" key="5">
    <source>
        <dbReference type="ARBA" id="ARBA00022692"/>
    </source>
</evidence>
<keyword evidence="6 8" id="KW-1133">Transmembrane helix</keyword>
<dbReference type="Gene3D" id="1.20.1250.20">
    <property type="entry name" value="MFS general substrate transporter like domains"/>
    <property type="match status" value="2"/>
</dbReference>
<dbReference type="Proteomes" id="UP001387215">
    <property type="component" value="Unassembled WGS sequence"/>
</dbReference>
<gene>
    <name evidence="10" type="ORF">ABU614_05135</name>
    <name evidence="9" type="ORF">V2J18_21300</name>
</gene>
<accession>A0AAU8MY92</accession>
<dbReference type="CDD" id="cd17394">
    <property type="entry name" value="MFS_FucP_like"/>
    <property type="match status" value="1"/>
</dbReference>
<comment type="function">
    <text evidence="1">Intake of glucose and galactose.</text>
</comment>
<keyword evidence="4" id="KW-1003">Cell membrane</keyword>
<evidence type="ECO:0000256" key="8">
    <source>
        <dbReference type="SAM" id="Phobius"/>
    </source>
</evidence>
<evidence type="ECO:0000313" key="9">
    <source>
        <dbReference type="EMBL" id="MEI2457197.1"/>
    </source>
</evidence>
<keyword evidence="5 8" id="KW-0812">Transmembrane</keyword>
<dbReference type="PANTHER" id="PTHR43702:SF12">
    <property type="entry name" value="N-ACETYL GLUCOSAMINE TRANSPORTER NAGP"/>
    <property type="match status" value="1"/>
</dbReference>
<feature type="transmembrane region" description="Helical" evidence="8">
    <location>
        <begin position="239"/>
        <end position="262"/>
    </location>
</feature>